<evidence type="ECO:0000313" key="7">
    <source>
        <dbReference type="EMBL" id="VVC35911.1"/>
    </source>
</evidence>
<sequence length="181" mass="21107">MINRLVVPLSFHWTFWYNELCVKDVDWVMNIQKLFEVTTAAEFLEAYSKMKLPSTLPQGASYYFFKKGIRPIWEEEPNKGAGAWEMIIDIRPNHDLNLVWSDLLFSVISDGLNELLMYLCGITCNVRRGFLKIAIWTVKITPKNHGYIIQIGKILQNIQKVYGIKSIKYKIHERSSYNGIN</sequence>
<evidence type="ECO:0000256" key="6">
    <source>
        <dbReference type="RuleBase" id="RU004374"/>
    </source>
</evidence>
<evidence type="ECO:0000313" key="8">
    <source>
        <dbReference type="Proteomes" id="UP000325440"/>
    </source>
</evidence>
<reference evidence="7 8" key="1">
    <citation type="submission" date="2019-08" db="EMBL/GenBank/DDBJ databases">
        <authorList>
            <person name="Alioto T."/>
            <person name="Alioto T."/>
            <person name="Gomez Garrido J."/>
        </authorList>
    </citation>
    <scope>NUCLEOTIDE SEQUENCE [LARGE SCALE GENOMIC DNA]</scope>
</reference>
<evidence type="ECO:0000256" key="1">
    <source>
        <dbReference type="ARBA" id="ARBA00009860"/>
    </source>
</evidence>
<dbReference type="EMBL" id="CABPRJ010001429">
    <property type="protein sequence ID" value="VVC35911.1"/>
    <property type="molecule type" value="Genomic_DNA"/>
</dbReference>
<dbReference type="PANTHER" id="PTHR11960">
    <property type="entry name" value="EUKARYOTIC TRANSLATION INITIATION FACTOR 4E RELATED"/>
    <property type="match status" value="1"/>
</dbReference>
<protein>
    <submittedName>
        <fullName evidence="7">Translation Initiation factor eIF-4e,Translation Initiation factor eIF- 4e-like</fullName>
    </submittedName>
</protein>
<dbReference type="Proteomes" id="UP000325440">
    <property type="component" value="Unassembled WGS sequence"/>
</dbReference>
<keyword evidence="5 6" id="KW-0648">Protein biosynthesis</keyword>
<keyword evidence="2 6" id="KW-0396">Initiation factor</keyword>
<name>A0A5E4MWV3_9HEMI</name>
<dbReference type="Pfam" id="PF01652">
    <property type="entry name" value="IF4E"/>
    <property type="match status" value="1"/>
</dbReference>
<accession>A0A5E4MWV3</accession>
<evidence type="ECO:0000256" key="3">
    <source>
        <dbReference type="ARBA" id="ARBA00022845"/>
    </source>
</evidence>
<keyword evidence="4 6" id="KW-0694">RNA-binding</keyword>
<dbReference type="GO" id="GO:0003743">
    <property type="term" value="F:translation initiation factor activity"/>
    <property type="evidence" value="ECO:0007669"/>
    <property type="project" value="UniProtKB-KW"/>
</dbReference>
<comment type="similarity">
    <text evidence="1 6">Belongs to the eukaryotic initiation factor 4E family.</text>
</comment>
<evidence type="ECO:0000256" key="2">
    <source>
        <dbReference type="ARBA" id="ARBA00022540"/>
    </source>
</evidence>
<evidence type="ECO:0000256" key="4">
    <source>
        <dbReference type="ARBA" id="ARBA00022884"/>
    </source>
</evidence>
<dbReference type="Gene3D" id="3.30.760.10">
    <property type="entry name" value="RNA Cap, Translation Initiation Factor Eif4e"/>
    <property type="match status" value="1"/>
</dbReference>
<keyword evidence="3" id="KW-0810">Translation regulation</keyword>
<dbReference type="OrthoDB" id="590761at2759"/>
<evidence type="ECO:0000256" key="5">
    <source>
        <dbReference type="ARBA" id="ARBA00022917"/>
    </source>
</evidence>
<gene>
    <name evidence="7" type="ORF">CINCED_3A002701</name>
</gene>
<keyword evidence="8" id="KW-1185">Reference proteome</keyword>
<dbReference type="GO" id="GO:0016281">
    <property type="term" value="C:eukaryotic translation initiation factor 4F complex"/>
    <property type="evidence" value="ECO:0007669"/>
    <property type="project" value="TreeGrafter"/>
</dbReference>
<dbReference type="GO" id="GO:0000340">
    <property type="term" value="F:RNA 7-methylguanosine cap binding"/>
    <property type="evidence" value="ECO:0007669"/>
    <property type="project" value="TreeGrafter"/>
</dbReference>
<dbReference type="InterPro" id="IPR001040">
    <property type="entry name" value="TIF_eIF_4E"/>
</dbReference>
<dbReference type="AlphaFoldDB" id="A0A5E4MWV3"/>
<organism evidence="7 8">
    <name type="scientific">Cinara cedri</name>
    <dbReference type="NCBI Taxonomy" id="506608"/>
    <lineage>
        <taxon>Eukaryota</taxon>
        <taxon>Metazoa</taxon>
        <taxon>Ecdysozoa</taxon>
        <taxon>Arthropoda</taxon>
        <taxon>Hexapoda</taxon>
        <taxon>Insecta</taxon>
        <taxon>Pterygota</taxon>
        <taxon>Neoptera</taxon>
        <taxon>Paraneoptera</taxon>
        <taxon>Hemiptera</taxon>
        <taxon>Sternorrhyncha</taxon>
        <taxon>Aphidomorpha</taxon>
        <taxon>Aphidoidea</taxon>
        <taxon>Aphididae</taxon>
        <taxon>Lachninae</taxon>
        <taxon>Cinara</taxon>
    </lineage>
</organism>
<proteinExistence type="inferred from homology"/>
<dbReference type="InterPro" id="IPR023398">
    <property type="entry name" value="TIF_eIF4e-like"/>
</dbReference>
<dbReference type="PANTHER" id="PTHR11960:SF8">
    <property type="entry name" value="EUKARYOTIC TRANSLATION INITIATION FACTOR 4E1-RELATED"/>
    <property type="match status" value="1"/>
</dbReference>
<dbReference type="SUPFAM" id="SSF55418">
    <property type="entry name" value="eIF4e-like"/>
    <property type="match status" value="1"/>
</dbReference>
<dbReference type="GO" id="GO:0006417">
    <property type="term" value="P:regulation of translation"/>
    <property type="evidence" value="ECO:0007669"/>
    <property type="project" value="UniProtKB-KW"/>
</dbReference>